<dbReference type="Pfam" id="PF00440">
    <property type="entry name" value="TetR_N"/>
    <property type="match status" value="1"/>
</dbReference>
<keyword evidence="3" id="KW-0804">Transcription</keyword>
<evidence type="ECO:0000313" key="6">
    <source>
        <dbReference type="EMBL" id="PYD74962.1"/>
    </source>
</evidence>
<evidence type="ECO:0000256" key="1">
    <source>
        <dbReference type="ARBA" id="ARBA00023015"/>
    </source>
</evidence>
<evidence type="ECO:0000256" key="2">
    <source>
        <dbReference type="ARBA" id="ARBA00023125"/>
    </source>
</evidence>
<dbReference type="SUPFAM" id="SSF48498">
    <property type="entry name" value="Tetracyclin repressor-like, C-terminal domain"/>
    <property type="match status" value="1"/>
</dbReference>
<gene>
    <name evidence="6" type="ORF">CFR71_11920</name>
</gene>
<dbReference type="GO" id="GO:0003677">
    <property type="term" value="F:DNA binding"/>
    <property type="evidence" value="ECO:0007669"/>
    <property type="project" value="UniProtKB-KW"/>
</dbReference>
<dbReference type="RefSeq" id="WP_110531422.1">
    <property type="nucleotide sequence ID" value="NZ_NOXG01000017.1"/>
</dbReference>
<dbReference type="InterPro" id="IPR036271">
    <property type="entry name" value="Tet_transcr_reg_TetR-rel_C_sf"/>
</dbReference>
<evidence type="ECO:0000256" key="3">
    <source>
        <dbReference type="ARBA" id="ARBA00023163"/>
    </source>
</evidence>
<protein>
    <submittedName>
        <fullName evidence="6">Uncharacterized protein</fullName>
    </submittedName>
</protein>
<sequence length="190" mass="21062">MTSPLSDHEETVTRIGELFRVHGYSGTSLSQITEATGKGKGSLYHFFPGGKHDMAEQVLAQVDAWFAQHVFDVLNHAAPPRDAIGRMFAAVDAYYRAGRRACLMGAFAQESATREQFARRINVFFRRWIIALRDMLRRTGIEGGRATYLAEDTVAAIQGALVVSQALETPRLFGRMMERAAATLLDALPE</sequence>
<keyword evidence="1" id="KW-0805">Transcription regulation</keyword>
<evidence type="ECO:0000259" key="4">
    <source>
        <dbReference type="Pfam" id="PF00440"/>
    </source>
</evidence>
<dbReference type="Pfam" id="PF21993">
    <property type="entry name" value="TetR_C_13_2"/>
    <property type="match status" value="1"/>
</dbReference>
<comment type="caution">
    <text evidence="6">The sequence shown here is derived from an EMBL/GenBank/DDBJ whole genome shotgun (WGS) entry which is preliminary data.</text>
</comment>
<dbReference type="InterPro" id="IPR001647">
    <property type="entry name" value="HTH_TetR"/>
</dbReference>
<dbReference type="Gene3D" id="1.10.357.10">
    <property type="entry name" value="Tetracycline Repressor, domain 2"/>
    <property type="match status" value="1"/>
</dbReference>
<proteinExistence type="predicted"/>
<dbReference type="EMBL" id="NOXG01000017">
    <property type="protein sequence ID" value="PYD74962.1"/>
    <property type="molecule type" value="Genomic_DNA"/>
</dbReference>
<accession>A0A318QCJ5</accession>
<dbReference type="PANTHER" id="PTHR47506">
    <property type="entry name" value="TRANSCRIPTIONAL REGULATORY PROTEIN"/>
    <property type="match status" value="1"/>
</dbReference>
<dbReference type="Proteomes" id="UP000247609">
    <property type="component" value="Unassembled WGS sequence"/>
</dbReference>
<dbReference type="SUPFAM" id="SSF46689">
    <property type="entry name" value="Homeodomain-like"/>
    <property type="match status" value="1"/>
</dbReference>
<evidence type="ECO:0000259" key="5">
    <source>
        <dbReference type="Pfam" id="PF21993"/>
    </source>
</evidence>
<dbReference type="PANTHER" id="PTHR47506:SF1">
    <property type="entry name" value="HTH-TYPE TRANSCRIPTIONAL REGULATOR YJDC"/>
    <property type="match status" value="1"/>
</dbReference>
<feature type="domain" description="HTH tetR-type" evidence="4">
    <location>
        <begin position="17"/>
        <end position="57"/>
    </location>
</feature>
<reference evidence="6 7" key="1">
    <citation type="submission" date="2017-07" db="EMBL/GenBank/DDBJ databases">
        <title>A draft genome sequence of Komagataeibacter sp. T5K1.</title>
        <authorList>
            <person name="Skraban J."/>
            <person name="Cleenwerck I."/>
            <person name="Vandamme P."/>
            <person name="Trcek J."/>
        </authorList>
    </citation>
    <scope>NUCLEOTIDE SEQUENCE [LARGE SCALE GENOMIC DNA]</scope>
    <source>
        <strain evidence="6 7">T5K1</strain>
    </source>
</reference>
<feature type="domain" description="Transcriptional regulator LmrA/YxaF-like C-terminal" evidence="5">
    <location>
        <begin position="98"/>
        <end position="171"/>
    </location>
</feature>
<name>A0A318QCJ5_9PROT</name>
<organism evidence="6 7">
    <name type="scientific">Novacetimonas pomaceti</name>
    <dbReference type="NCBI Taxonomy" id="2021998"/>
    <lineage>
        <taxon>Bacteria</taxon>
        <taxon>Pseudomonadati</taxon>
        <taxon>Pseudomonadota</taxon>
        <taxon>Alphaproteobacteria</taxon>
        <taxon>Acetobacterales</taxon>
        <taxon>Acetobacteraceae</taxon>
        <taxon>Novacetimonas</taxon>
    </lineage>
</organism>
<keyword evidence="2" id="KW-0238">DNA-binding</keyword>
<dbReference type="AlphaFoldDB" id="A0A318QCJ5"/>
<evidence type="ECO:0000313" key="7">
    <source>
        <dbReference type="Proteomes" id="UP000247609"/>
    </source>
</evidence>
<dbReference type="InterPro" id="IPR054156">
    <property type="entry name" value="YxaF_TetR_C"/>
</dbReference>
<dbReference type="InterPro" id="IPR009057">
    <property type="entry name" value="Homeodomain-like_sf"/>
</dbReference>